<keyword evidence="2" id="KW-1185">Reference proteome</keyword>
<dbReference type="Proteomes" id="UP001165121">
    <property type="component" value="Unassembled WGS sequence"/>
</dbReference>
<protein>
    <submittedName>
        <fullName evidence="1">Unnamed protein product</fullName>
    </submittedName>
</protein>
<dbReference type="EMBL" id="BSXT01001384">
    <property type="protein sequence ID" value="GMF41875.1"/>
    <property type="molecule type" value="Genomic_DNA"/>
</dbReference>
<evidence type="ECO:0000313" key="1">
    <source>
        <dbReference type="EMBL" id="GMF41875.1"/>
    </source>
</evidence>
<organism evidence="1 2">
    <name type="scientific">Phytophthora fragariaefolia</name>
    <dbReference type="NCBI Taxonomy" id="1490495"/>
    <lineage>
        <taxon>Eukaryota</taxon>
        <taxon>Sar</taxon>
        <taxon>Stramenopiles</taxon>
        <taxon>Oomycota</taxon>
        <taxon>Peronosporomycetes</taxon>
        <taxon>Peronosporales</taxon>
        <taxon>Peronosporaceae</taxon>
        <taxon>Phytophthora</taxon>
    </lineage>
</organism>
<reference evidence="1" key="1">
    <citation type="submission" date="2023-04" db="EMBL/GenBank/DDBJ databases">
        <title>Phytophthora fragariaefolia NBRC 109709.</title>
        <authorList>
            <person name="Ichikawa N."/>
            <person name="Sato H."/>
            <person name="Tonouchi N."/>
        </authorList>
    </citation>
    <scope>NUCLEOTIDE SEQUENCE</scope>
    <source>
        <strain evidence="1">NBRC 109709</strain>
    </source>
</reference>
<comment type="caution">
    <text evidence="1">The sequence shown here is derived from an EMBL/GenBank/DDBJ whole genome shotgun (WGS) entry which is preliminary data.</text>
</comment>
<accession>A0A9W6XLE0</accession>
<sequence length="233" mass="26551">MSDILYLSVDTLARTQGVSPGELSTPEYWSDWYRPTLAVSGEDKRANRAFREMHSDKSNPSGVNTLCPNDCDERDVGGWFSVIDTLLPSRSRPCPRKLPASPDERTVARNICVNITDVRNDKVPEVDKGVQLPFCLQAYDPSPTELCWKKKRGLTLVDYCAKVLARIRRSVDLCMRLLCLNPSVDANSESARWCLRPLVFWMTIFWRFWLDLESVYQGCRYGLFQASTTEAVV</sequence>
<name>A0A9W6XLE0_9STRA</name>
<evidence type="ECO:0000313" key="2">
    <source>
        <dbReference type="Proteomes" id="UP001165121"/>
    </source>
</evidence>
<proteinExistence type="predicted"/>
<gene>
    <name evidence="1" type="ORF">Pfra01_001344100</name>
</gene>
<dbReference type="OrthoDB" id="141274at2759"/>
<dbReference type="AlphaFoldDB" id="A0A9W6XLE0"/>